<dbReference type="GO" id="GO:0005506">
    <property type="term" value="F:iron ion binding"/>
    <property type="evidence" value="ECO:0007669"/>
    <property type="project" value="InterPro"/>
</dbReference>
<dbReference type="GO" id="GO:0016705">
    <property type="term" value="F:oxidoreductase activity, acting on paired donors, with incorporation or reduction of molecular oxygen"/>
    <property type="evidence" value="ECO:0007669"/>
    <property type="project" value="InterPro"/>
</dbReference>
<evidence type="ECO:0000313" key="8">
    <source>
        <dbReference type="EMBL" id="SDM31195.1"/>
    </source>
</evidence>
<dbReference type="PANTHER" id="PTHR46696:SF6">
    <property type="entry name" value="P450, PUTATIVE (EUROFUNG)-RELATED"/>
    <property type="match status" value="1"/>
</dbReference>
<dbReference type="InterPro" id="IPR017972">
    <property type="entry name" value="Cyt_P450_CS"/>
</dbReference>
<keyword evidence="4 7" id="KW-0560">Oxidoreductase</keyword>
<dbReference type="Proteomes" id="UP000183376">
    <property type="component" value="Chromosome I"/>
</dbReference>
<name>A0A1G9S8S4_ALLAB</name>
<dbReference type="InterPro" id="IPR002397">
    <property type="entry name" value="Cyt_P450_B"/>
</dbReference>
<reference evidence="8 9" key="1">
    <citation type="submission" date="2016-10" db="EMBL/GenBank/DDBJ databases">
        <authorList>
            <person name="de Groot N.N."/>
        </authorList>
    </citation>
    <scope>NUCLEOTIDE SEQUENCE [LARGE SCALE GENOMIC DNA]</scope>
    <source>
        <strain evidence="8 9">DSM 44149</strain>
    </source>
</reference>
<dbReference type="GO" id="GO:0004497">
    <property type="term" value="F:monooxygenase activity"/>
    <property type="evidence" value="ECO:0007669"/>
    <property type="project" value="UniProtKB-KW"/>
</dbReference>
<keyword evidence="5 7" id="KW-0408">Iron</keyword>
<accession>A0A1G9S8S4</accession>
<keyword evidence="2 7" id="KW-0349">Heme</keyword>
<dbReference type="FunFam" id="1.10.630.10:FF:000018">
    <property type="entry name" value="Cytochrome P450 monooxygenase"/>
    <property type="match status" value="1"/>
</dbReference>
<dbReference type="CDD" id="cd11030">
    <property type="entry name" value="CYP105-like"/>
    <property type="match status" value="1"/>
</dbReference>
<keyword evidence="3 7" id="KW-0479">Metal-binding</keyword>
<evidence type="ECO:0000256" key="4">
    <source>
        <dbReference type="ARBA" id="ARBA00023002"/>
    </source>
</evidence>
<dbReference type="PANTHER" id="PTHR46696">
    <property type="entry name" value="P450, PUTATIVE (EUROFUNG)-RELATED"/>
    <property type="match status" value="1"/>
</dbReference>
<evidence type="ECO:0000256" key="3">
    <source>
        <dbReference type="ARBA" id="ARBA00022723"/>
    </source>
</evidence>
<comment type="similarity">
    <text evidence="1 7">Belongs to the cytochrome P450 family.</text>
</comment>
<dbReference type="Pfam" id="PF00067">
    <property type="entry name" value="p450"/>
    <property type="match status" value="2"/>
</dbReference>
<evidence type="ECO:0000256" key="5">
    <source>
        <dbReference type="ARBA" id="ARBA00023004"/>
    </source>
</evidence>
<dbReference type="OrthoDB" id="3664945at2"/>
<evidence type="ECO:0000256" key="1">
    <source>
        <dbReference type="ARBA" id="ARBA00010617"/>
    </source>
</evidence>
<evidence type="ECO:0000313" key="9">
    <source>
        <dbReference type="Proteomes" id="UP000183376"/>
    </source>
</evidence>
<dbReference type="eggNOG" id="COG2124">
    <property type="taxonomic scope" value="Bacteria"/>
</dbReference>
<dbReference type="EMBL" id="LT629701">
    <property type="protein sequence ID" value="SDM31195.1"/>
    <property type="molecule type" value="Genomic_DNA"/>
</dbReference>
<evidence type="ECO:0000256" key="7">
    <source>
        <dbReference type="RuleBase" id="RU000461"/>
    </source>
</evidence>
<dbReference type="Gene3D" id="1.10.630.10">
    <property type="entry name" value="Cytochrome P450"/>
    <property type="match status" value="1"/>
</dbReference>
<gene>
    <name evidence="8" type="ORF">SAMN04489726_0930</name>
</gene>
<dbReference type="RefSeq" id="WP_030430713.1">
    <property type="nucleotide sequence ID" value="NZ_JOEF01000015.1"/>
</dbReference>
<dbReference type="InterPro" id="IPR001128">
    <property type="entry name" value="Cyt_P450"/>
</dbReference>
<sequence length="400" mass="43062">MSANTSARALPLRTPGCPYRPAPEIADLAPVEKVLCPTGIEAWLVTGYDDVREVLGDPARFSSASGQFGHVLANQPPDAPLTEGAFHRMDGADHLRFRRLLAPAISTPKRIEQFRAGVERVVHERLDALATSGPPVDLHVEFSHAVTTAVLADLLAVPAELFQKAAQTLFDSEVDRASLIAVMAEVVGYVTEVVQARRAAPGDDVVSVLIERGGELNDTELVNMIVGLVLAGLDTMATAISYAVVLLLNHPQDYAALGEDPGLVPGAVEELLRYTSNGSGTLRVAAVDTELAEVPIAAGEYVIAAAHAANFDPRRFTEPDRLDIRRGRNPHIGFGHGPHQCVAQQLARLEMVAALGALTRRVPTLRLAVPFEEIEFKYQTPMGGPARLPVTWDRIEGDLR</sequence>
<keyword evidence="6 7" id="KW-0503">Monooxygenase</keyword>
<dbReference type="PROSITE" id="PS00086">
    <property type="entry name" value="CYTOCHROME_P450"/>
    <property type="match status" value="1"/>
</dbReference>
<keyword evidence="9" id="KW-1185">Reference proteome</keyword>
<dbReference type="PRINTS" id="PR00359">
    <property type="entry name" value="BP450"/>
</dbReference>
<organism evidence="8 9">
    <name type="scientific">Allokutzneria albata</name>
    <name type="common">Kibdelosporangium albatum</name>
    <dbReference type="NCBI Taxonomy" id="211114"/>
    <lineage>
        <taxon>Bacteria</taxon>
        <taxon>Bacillati</taxon>
        <taxon>Actinomycetota</taxon>
        <taxon>Actinomycetes</taxon>
        <taxon>Pseudonocardiales</taxon>
        <taxon>Pseudonocardiaceae</taxon>
        <taxon>Allokutzneria</taxon>
    </lineage>
</organism>
<dbReference type="InterPro" id="IPR036396">
    <property type="entry name" value="Cyt_P450_sf"/>
</dbReference>
<proteinExistence type="inferred from homology"/>
<dbReference type="STRING" id="211114.SAMN04489726_0930"/>
<evidence type="ECO:0000256" key="2">
    <source>
        <dbReference type="ARBA" id="ARBA00022617"/>
    </source>
</evidence>
<evidence type="ECO:0000256" key="6">
    <source>
        <dbReference type="ARBA" id="ARBA00023033"/>
    </source>
</evidence>
<protein>
    <submittedName>
        <fullName evidence="8">Cytochrome P450</fullName>
    </submittedName>
</protein>
<dbReference type="PRINTS" id="PR00385">
    <property type="entry name" value="P450"/>
</dbReference>
<dbReference type="GO" id="GO:0020037">
    <property type="term" value="F:heme binding"/>
    <property type="evidence" value="ECO:0007669"/>
    <property type="project" value="InterPro"/>
</dbReference>
<dbReference type="AlphaFoldDB" id="A0A1G9S8S4"/>
<dbReference type="SUPFAM" id="SSF48264">
    <property type="entry name" value="Cytochrome P450"/>
    <property type="match status" value="1"/>
</dbReference>